<organism evidence="6 7">
    <name type="scientific">Cognatilysobacter xinjiangensis</name>
    <dbReference type="NCBI Taxonomy" id="546892"/>
    <lineage>
        <taxon>Bacteria</taxon>
        <taxon>Pseudomonadati</taxon>
        <taxon>Pseudomonadota</taxon>
        <taxon>Gammaproteobacteria</taxon>
        <taxon>Lysobacterales</taxon>
        <taxon>Lysobacteraceae</taxon>
        <taxon>Cognatilysobacter</taxon>
    </lineage>
</organism>
<keyword evidence="7" id="KW-1185">Reference proteome</keyword>
<dbReference type="InterPro" id="IPR058637">
    <property type="entry name" value="YknX-like_C"/>
</dbReference>
<dbReference type="PANTHER" id="PTHR30469">
    <property type="entry name" value="MULTIDRUG RESISTANCE PROTEIN MDTA"/>
    <property type="match status" value="1"/>
</dbReference>
<gene>
    <name evidence="6" type="ORF">GCM10008101_23970</name>
</gene>
<name>A0ABQ3C558_9GAMM</name>
<dbReference type="Proteomes" id="UP000643403">
    <property type="component" value="Unassembled WGS sequence"/>
</dbReference>
<evidence type="ECO:0000259" key="4">
    <source>
        <dbReference type="Pfam" id="PF25954"/>
    </source>
</evidence>
<feature type="domain" description="Multidrug resistance protein MdtA-like alpha-helical hairpin" evidence="3">
    <location>
        <begin position="100"/>
        <end position="169"/>
    </location>
</feature>
<dbReference type="PROSITE" id="PS51257">
    <property type="entry name" value="PROKAR_LIPOPROTEIN"/>
    <property type="match status" value="1"/>
</dbReference>
<dbReference type="SUPFAM" id="SSF111369">
    <property type="entry name" value="HlyD-like secretion proteins"/>
    <property type="match status" value="1"/>
</dbReference>
<proteinExistence type="inferred from homology"/>
<dbReference type="NCBIfam" id="TIGR01730">
    <property type="entry name" value="RND_mfp"/>
    <property type="match status" value="1"/>
</dbReference>
<dbReference type="PANTHER" id="PTHR30469:SF15">
    <property type="entry name" value="HLYD FAMILY OF SECRETION PROTEINS"/>
    <property type="match status" value="1"/>
</dbReference>
<dbReference type="InterPro" id="IPR058792">
    <property type="entry name" value="Beta-barrel_RND_2"/>
</dbReference>
<evidence type="ECO:0000256" key="1">
    <source>
        <dbReference type="ARBA" id="ARBA00009477"/>
    </source>
</evidence>
<dbReference type="Gene3D" id="2.40.420.20">
    <property type="match status" value="1"/>
</dbReference>
<dbReference type="RefSeq" id="WP_229790803.1">
    <property type="nucleotide sequence ID" value="NZ_BMXY01000003.1"/>
</dbReference>
<comment type="similarity">
    <text evidence="1">Belongs to the membrane fusion protein (MFP) (TC 8.A.1) family.</text>
</comment>
<dbReference type="Gene3D" id="2.40.50.100">
    <property type="match status" value="1"/>
</dbReference>
<protein>
    <submittedName>
        <fullName evidence="6">Secretion protein HlyD</fullName>
    </submittedName>
</protein>
<dbReference type="Pfam" id="PF25954">
    <property type="entry name" value="Beta-barrel_RND_2"/>
    <property type="match status" value="1"/>
</dbReference>
<evidence type="ECO:0000313" key="6">
    <source>
        <dbReference type="EMBL" id="GGZ68853.1"/>
    </source>
</evidence>
<sequence>MTKRHWMAFVVAGLALAGCGKKDEAAPEASPAMAVTVVPARVEEIPREIRVSGPVAAREEMQLGVEVTGLRVTGLYVDVGDFVRQGQVLLELDARTLDSELQQAEASHREAQAAASLAQANLRRAEPLLREKYISAGQVDELRAARDQANARVATARASLDAARLRRSYAQLRAPADGIVSKRNVQPGQIVAGGTELIGLIRDGRLEWRAELADAELSAVNVGDPVVIRSPSGGDVEGEVRAVPPGVDADTRTATVYADLPEPDGLRAGAYLPGRILVGAARALVVPATSVVQRDGNPYVFTVDGKNVARRLRVRTGTETAGKVEILGGLQAGAQVVEQGAGFLGDGDPVRVVPATAAAPAVTGTGATR</sequence>
<evidence type="ECO:0000313" key="7">
    <source>
        <dbReference type="Proteomes" id="UP000643403"/>
    </source>
</evidence>
<feature type="coiled-coil region" evidence="2">
    <location>
        <begin position="94"/>
        <end position="166"/>
    </location>
</feature>
<dbReference type="InterPro" id="IPR006143">
    <property type="entry name" value="RND_pump_MFP"/>
</dbReference>
<keyword evidence="2" id="KW-0175">Coiled coil</keyword>
<feature type="domain" description="CusB-like beta-barrel" evidence="4">
    <location>
        <begin position="210"/>
        <end position="272"/>
    </location>
</feature>
<evidence type="ECO:0000256" key="2">
    <source>
        <dbReference type="SAM" id="Coils"/>
    </source>
</evidence>
<feature type="domain" description="YknX-like C-terminal permuted SH3-like" evidence="5">
    <location>
        <begin position="283"/>
        <end position="352"/>
    </location>
</feature>
<dbReference type="Pfam" id="PF25989">
    <property type="entry name" value="YknX_C"/>
    <property type="match status" value="1"/>
</dbReference>
<dbReference type="Gene3D" id="1.10.287.470">
    <property type="entry name" value="Helix hairpin bin"/>
    <property type="match status" value="1"/>
</dbReference>
<accession>A0ABQ3C558</accession>
<dbReference type="EMBL" id="BMXY01000003">
    <property type="protein sequence ID" value="GGZ68853.1"/>
    <property type="molecule type" value="Genomic_DNA"/>
</dbReference>
<evidence type="ECO:0000259" key="3">
    <source>
        <dbReference type="Pfam" id="PF25876"/>
    </source>
</evidence>
<evidence type="ECO:0000259" key="5">
    <source>
        <dbReference type="Pfam" id="PF25989"/>
    </source>
</evidence>
<dbReference type="InterPro" id="IPR058624">
    <property type="entry name" value="MdtA-like_HH"/>
</dbReference>
<comment type="caution">
    <text evidence="6">The sequence shown here is derived from an EMBL/GenBank/DDBJ whole genome shotgun (WGS) entry which is preliminary data.</text>
</comment>
<reference evidence="7" key="1">
    <citation type="journal article" date="2019" name="Int. J. Syst. Evol. Microbiol.">
        <title>The Global Catalogue of Microorganisms (GCM) 10K type strain sequencing project: providing services to taxonomists for standard genome sequencing and annotation.</title>
        <authorList>
            <consortium name="The Broad Institute Genomics Platform"/>
            <consortium name="The Broad Institute Genome Sequencing Center for Infectious Disease"/>
            <person name="Wu L."/>
            <person name="Ma J."/>
        </authorList>
    </citation>
    <scope>NUCLEOTIDE SEQUENCE [LARGE SCALE GENOMIC DNA]</scope>
    <source>
        <strain evidence="7">KCTC 22558</strain>
    </source>
</reference>
<dbReference type="Pfam" id="PF25876">
    <property type="entry name" value="HH_MFP_RND"/>
    <property type="match status" value="1"/>
</dbReference>
<dbReference type="Gene3D" id="2.40.30.170">
    <property type="match status" value="1"/>
</dbReference>